<evidence type="ECO:0000313" key="3">
    <source>
        <dbReference type="EMBL" id="RQW63761.1"/>
    </source>
</evidence>
<dbReference type="Proteomes" id="UP000281112">
    <property type="component" value="Unassembled WGS sequence"/>
</dbReference>
<dbReference type="SUPFAM" id="SSF101327">
    <property type="entry name" value="YgfB-like"/>
    <property type="match status" value="1"/>
</dbReference>
<dbReference type="Gene3D" id="1.20.120.740">
    <property type="entry name" value="YgfB uncharacterised protein family UPF0149, PF03695"/>
    <property type="match status" value="1"/>
</dbReference>
<dbReference type="InterPro" id="IPR011978">
    <property type="entry name" value="YgfB-like"/>
</dbReference>
<dbReference type="NCBIfam" id="NF002477">
    <property type="entry name" value="PRK01736.1"/>
    <property type="match status" value="1"/>
</dbReference>
<evidence type="ECO:0000256" key="1">
    <source>
        <dbReference type="ARBA" id="ARBA00038308"/>
    </source>
</evidence>
<comment type="similarity">
    <text evidence="1 2">Belongs to the UPF0149 family.</text>
</comment>
<organism evidence="3 4">
    <name type="scientific">Vibrio viridaestus</name>
    <dbReference type="NCBI Taxonomy" id="2487322"/>
    <lineage>
        <taxon>Bacteria</taxon>
        <taxon>Pseudomonadati</taxon>
        <taxon>Pseudomonadota</taxon>
        <taxon>Gammaproteobacteria</taxon>
        <taxon>Vibrionales</taxon>
        <taxon>Vibrionaceae</taxon>
        <taxon>Vibrio</taxon>
    </lineage>
</organism>
<gene>
    <name evidence="3" type="ORF">EES38_03915</name>
</gene>
<keyword evidence="4" id="KW-1185">Reference proteome</keyword>
<dbReference type="PANTHER" id="PTHR37528:SF1">
    <property type="entry name" value="UPF0149 PROTEIN YGFB"/>
    <property type="match status" value="1"/>
</dbReference>
<evidence type="ECO:0000313" key="4">
    <source>
        <dbReference type="Proteomes" id="UP000281112"/>
    </source>
</evidence>
<sequence length="192" mass="21007">MSQTSLPDYATYQTVLSSASLSVSAAETHGLLVGMLAGGLNPKDKSWQPLLFDYSNDGMGWPISALNETESLLTFSAGELMDNKFTFSLLLPQDDSNDALFERADAVCEWVNHFISGLGLISADVKSSSEDTKEALADLEEISKLGIDEDDDLDEQNQLLDQVVEHIKACVLTIHAEFGVRQEKAQEKPTLH</sequence>
<dbReference type="RefSeq" id="WP_124935880.1">
    <property type="nucleotide sequence ID" value="NZ_RJVQ01000002.1"/>
</dbReference>
<dbReference type="Pfam" id="PF03695">
    <property type="entry name" value="UPF0149"/>
    <property type="match status" value="1"/>
</dbReference>
<dbReference type="PANTHER" id="PTHR37528">
    <property type="entry name" value="UPF0149 PROTEIN YGFB"/>
    <property type="match status" value="1"/>
</dbReference>
<dbReference type="HAMAP" id="MF_00346">
    <property type="entry name" value="UPF0149"/>
    <property type="match status" value="1"/>
</dbReference>
<dbReference type="AlphaFoldDB" id="A0A3N9THK6"/>
<proteinExistence type="inferred from homology"/>
<dbReference type="InterPro" id="IPR036255">
    <property type="entry name" value="YgfB-like_sf"/>
</dbReference>
<evidence type="ECO:0000256" key="2">
    <source>
        <dbReference type="HAMAP-Rule" id="MF_00346"/>
    </source>
</evidence>
<protein>
    <recommendedName>
        <fullName evidence="2">UPF0149 protein EES38_03915</fullName>
    </recommendedName>
</protein>
<comment type="caution">
    <text evidence="3">The sequence shown here is derived from an EMBL/GenBank/DDBJ whole genome shotgun (WGS) entry which is preliminary data.</text>
</comment>
<reference evidence="3 4" key="1">
    <citation type="submission" date="2018-11" db="EMBL/GenBank/DDBJ databases">
        <title>Vibrio LJC006 sp. nov., isolated from seawater during the bloom of the enteromorpha.</title>
        <authorList>
            <person name="Liang J."/>
        </authorList>
    </citation>
    <scope>NUCLEOTIDE SEQUENCE [LARGE SCALE GENOMIC DNA]</scope>
    <source>
        <strain evidence="3 4">LJC006</strain>
    </source>
</reference>
<dbReference type="OrthoDB" id="9783391at2"/>
<dbReference type="NCBIfam" id="TIGR02292">
    <property type="entry name" value="ygfB_yecA"/>
    <property type="match status" value="1"/>
</dbReference>
<name>A0A3N9THK6_9VIBR</name>
<dbReference type="GO" id="GO:0005829">
    <property type="term" value="C:cytosol"/>
    <property type="evidence" value="ECO:0007669"/>
    <property type="project" value="TreeGrafter"/>
</dbReference>
<dbReference type="EMBL" id="RJVQ01000002">
    <property type="protein sequence ID" value="RQW63761.1"/>
    <property type="molecule type" value="Genomic_DNA"/>
</dbReference>
<accession>A0A3N9THK6</accession>